<dbReference type="InterPro" id="IPR052751">
    <property type="entry name" value="Plant_MAPKKK"/>
</dbReference>
<dbReference type="Gene3D" id="1.10.510.10">
    <property type="entry name" value="Transferase(Phosphotransferase) domain 1"/>
    <property type="match status" value="1"/>
</dbReference>
<gene>
    <name evidence="2" type="ORF">Bca52824_072258</name>
</gene>
<dbReference type="Proteomes" id="UP000886595">
    <property type="component" value="Unassembled WGS sequence"/>
</dbReference>
<reference evidence="2 3" key="1">
    <citation type="submission" date="2020-02" db="EMBL/GenBank/DDBJ databases">
        <authorList>
            <person name="Ma Q."/>
            <person name="Huang Y."/>
            <person name="Song X."/>
            <person name="Pei D."/>
        </authorList>
    </citation>
    <scope>NUCLEOTIDE SEQUENCE [LARGE SCALE GENOMIC DNA]</scope>
    <source>
        <strain evidence="2">Sxm20200214</strain>
        <tissue evidence="2">Leaf</tissue>
    </source>
</reference>
<name>A0A8X7QD04_BRACI</name>
<keyword evidence="3" id="KW-1185">Reference proteome</keyword>
<dbReference type="OrthoDB" id="25592at2759"/>
<dbReference type="Pfam" id="PF00069">
    <property type="entry name" value="Pkinase"/>
    <property type="match status" value="1"/>
</dbReference>
<dbReference type="GO" id="GO:0004672">
    <property type="term" value="F:protein kinase activity"/>
    <property type="evidence" value="ECO:0007669"/>
    <property type="project" value="InterPro"/>
</dbReference>
<organism evidence="2 3">
    <name type="scientific">Brassica carinata</name>
    <name type="common">Ethiopian mustard</name>
    <name type="synonym">Abyssinian cabbage</name>
    <dbReference type="NCBI Taxonomy" id="52824"/>
    <lineage>
        <taxon>Eukaryota</taxon>
        <taxon>Viridiplantae</taxon>
        <taxon>Streptophyta</taxon>
        <taxon>Embryophyta</taxon>
        <taxon>Tracheophyta</taxon>
        <taxon>Spermatophyta</taxon>
        <taxon>Magnoliopsida</taxon>
        <taxon>eudicotyledons</taxon>
        <taxon>Gunneridae</taxon>
        <taxon>Pentapetalae</taxon>
        <taxon>rosids</taxon>
        <taxon>malvids</taxon>
        <taxon>Brassicales</taxon>
        <taxon>Brassicaceae</taxon>
        <taxon>Brassiceae</taxon>
        <taxon>Brassica</taxon>
    </lineage>
</organism>
<dbReference type="InterPro" id="IPR011009">
    <property type="entry name" value="Kinase-like_dom_sf"/>
</dbReference>
<protein>
    <recommendedName>
        <fullName evidence="1">Protein kinase domain-containing protein</fullName>
    </recommendedName>
</protein>
<feature type="domain" description="Protein kinase" evidence="1">
    <location>
        <begin position="1"/>
        <end position="87"/>
    </location>
</feature>
<evidence type="ECO:0000313" key="2">
    <source>
        <dbReference type="EMBL" id="KAG2265179.1"/>
    </source>
</evidence>
<sequence>MAPESVNDNEYGSEADVWALGCAVVEMFSGKTAWSFKEGSHFMSLLIRIGVGDELPRIPEDLSEQGRDFCQSVSLRIPRRDGRLRCF</sequence>
<dbReference type="SUPFAM" id="SSF56112">
    <property type="entry name" value="Protein kinase-like (PK-like)"/>
    <property type="match status" value="1"/>
</dbReference>
<dbReference type="AlphaFoldDB" id="A0A8X7QD04"/>
<dbReference type="EMBL" id="JAAMPC010000014">
    <property type="protein sequence ID" value="KAG2265179.1"/>
    <property type="molecule type" value="Genomic_DNA"/>
</dbReference>
<dbReference type="PROSITE" id="PS50011">
    <property type="entry name" value="PROTEIN_KINASE_DOM"/>
    <property type="match status" value="1"/>
</dbReference>
<dbReference type="GO" id="GO:0007165">
    <property type="term" value="P:signal transduction"/>
    <property type="evidence" value="ECO:0007669"/>
    <property type="project" value="TreeGrafter"/>
</dbReference>
<accession>A0A8X7QD04</accession>
<dbReference type="PANTHER" id="PTHR48011">
    <property type="entry name" value="CCR4-NOT TRANSCRIPTIONAL COMPLEX SUBUNIT CAF120-RELATED"/>
    <property type="match status" value="1"/>
</dbReference>
<evidence type="ECO:0000313" key="3">
    <source>
        <dbReference type="Proteomes" id="UP000886595"/>
    </source>
</evidence>
<dbReference type="InterPro" id="IPR000719">
    <property type="entry name" value="Prot_kinase_dom"/>
</dbReference>
<evidence type="ECO:0000259" key="1">
    <source>
        <dbReference type="PROSITE" id="PS50011"/>
    </source>
</evidence>
<comment type="caution">
    <text evidence="2">The sequence shown here is derived from an EMBL/GenBank/DDBJ whole genome shotgun (WGS) entry which is preliminary data.</text>
</comment>
<dbReference type="PANTHER" id="PTHR48011:SF18">
    <property type="entry name" value="MITOGEN-ACTIVATED PROTEIN KINASE KINASE KINASE 19-RELATED"/>
    <property type="match status" value="1"/>
</dbReference>
<proteinExistence type="predicted"/>
<dbReference type="GO" id="GO:0005524">
    <property type="term" value="F:ATP binding"/>
    <property type="evidence" value="ECO:0007669"/>
    <property type="project" value="InterPro"/>
</dbReference>